<evidence type="ECO:0000256" key="1">
    <source>
        <dbReference type="SAM" id="MobiDB-lite"/>
    </source>
</evidence>
<dbReference type="EMBL" id="CP065668">
    <property type="protein sequence ID" value="QPS08900.1"/>
    <property type="molecule type" value="Genomic_DNA"/>
</dbReference>
<evidence type="ECO:0000313" key="3">
    <source>
        <dbReference type="Proteomes" id="UP000594778"/>
    </source>
</evidence>
<dbReference type="AlphaFoldDB" id="A0A7T2W1A6"/>
<sequence>MQVDSFFQSGGTWRAATPIREPVPGGRWQHGATVALAAAAIAFAHACHAQTTWVGRVTIGDVIREDLTNALAAQQQATKNKSEFNRRIAQARQGFLETARTPGTRAKAEAEFAKLLLEKDLYFLTLYLNEGFSERNISIVKGLERVTGGDLDNGIPSDGRAAFESWVRGIRASLGAARDGQMAMAALQPDRLQQALQANDSTYQAYKRLRDRQEIQLGMGQEQQAQAAAIRDVQAATAPDGGARLFEQQRQRLSAVDLHGLAEGDVYRWMVETGNKGHQTLQCTYGPKLNSSGVKSYATYGFWYAKAPEDIPAMLARDPKGVLRFIGDQAIKECPPSDKAALALRRSLMARHPVTGTAQPLPSSPGMAPPPAAPMPPGLSPQEARNWVRSNARQSAGRNPQ</sequence>
<feature type="compositionally biased region" description="Polar residues" evidence="1">
    <location>
        <begin position="388"/>
        <end position="401"/>
    </location>
</feature>
<feature type="compositionally biased region" description="Pro residues" evidence="1">
    <location>
        <begin position="367"/>
        <end position="379"/>
    </location>
</feature>
<dbReference type="RefSeq" id="WP_183018221.1">
    <property type="nucleotide sequence ID" value="NZ_CP065668.1"/>
</dbReference>
<accession>A0A7T2W1A6</accession>
<reference evidence="2 3" key="1">
    <citation type="submission" date="2020-12" db="EMBL/GenBank/DDBJ databases">
        <title>FDA dAtabase for Regulatory Grade micrObial Sequences (FDA-ARGOS): Supporting development and validation of Infectious Disease Dx tests.</title>
        <authorList>
            <person name="Sproer C."/>
            <person name="Gronow S."/>
            <person name="Severitt S."/>
            <person name="Schroder I."/>
            <person name="Tallon L."/>
            <person name="Sadzewicz L."/>
            <person name="Zhao X."/>
            <person name="Boylan J."/>
            <person name="Ott S."/>
            <person name="Bowen H."/>
            <person name="Vavikolanu K."/>
            <person name="Mehta A."/>
            <person name="Aluvathingal J."/>
            <person name="Nadendla S."/>
            <person name="Lowell S."/>
            <person name="Myers T."/>
            <person name="Yan Y."/>
            <person name="Sichtig H."/>
        </authorList>
    </citation>
    <scope>NUCLEOTIDE SEQUENCE [LARGE SCALE GENOMIC DNA]</scope>
    <source>
        <strain evidence="2 3">FDAARGOS_909</strain>
    </source>
</reference>
<feature type="region of interest" description="Disordered" evidence="1">
    <location>
        <begin position="355"/>
        <end position="401"/>
    </location>
</feature>
<gene>
    <name evidence="2" type="ORF">I6G66_02260</name>
</gene>
<organism evidence="2 3">
    <name type="scientific">Delftia acidovorans</name>
    <name type="common">Pseudomonas acidovorans</name>
    <name type="synonym">Comamonas acidovorans</name>
    <dbReference type="NCBI Taxonomy" id="80866"/>
    <lineage>
        <taxon>Bacteria</taxon>
        <taxon>Pseudomonadati</taxon>
        <taxon>Pseudomonadota</taxon>
        <taxon>Betaproteobacteria</taxon>
        <taxon>Burkholderiales</taxon>
        <taxon>Comamonadaceae</taxon>
        <taxon>Delftia</taxon>
    </lineage>
</organism>
<protein>
    <submittedName>
        <fullName evidence="2">Uncharacterized protein</fullName>
    </submittedName>
</protein>
<evidence type="ECO:0000313" key="2">
    <source>
        <dbReference type="EMBL" id="QPS08900.1"/>
    </source>
</evidence>
<proteinExistence type="predicted"/>
<name>A0A7T2W1A6_DELAC</name>
<dbReference type="Proteomes" id="UP000594778">
    <property type="component" value="Chromosome"/>
</dbReference>